<proteinExistence type="predicted"/>
<keyword evidence="1" id="KW-0547">Nucleotide-binding</keyword>
<dbReference type="PROSITE" id="PS50011">
    <property type="entry name" value="PROTEIN_KINASE_DOM"/>
    <property type="match status" value="1"/>
</dbReference>
<dbReference type="SMART" id="SM00220">
    <property type="entry name" value="S_TKc"/>
    <property type="match status" value="1"/>
</dbReference>
<evidence type="ECO:0000313" key="5">
    <source>
        <dbReference type="EMBL" id="KAK2947538.1"/>
    </source>
</evidence>
<comment type="caution">
    <text evidence="5">The sequence shown here is derived from an EMBL/GenBank/DDBJ whole genome shotgun (WGS) entry which is preliminary data.</text>
</comment>
<gene>
    <name evidence="5" type="ORF">BLNAU_17558</name>
</gene>
<dbReference type="PANTHER" id="PTHR24346:SF30">
    <property type="entry name" value="MATERNAL EMBRYONIC LEUCINE ZIPPER KINASE"/>
    <property type="match status" value="1"/>
</dbReference>
<keyword evidence="5" id="KW-0808">Transferase</keyword>
<accession>A0ABQ9X7C0</accession>
<dbReference type="EMBL" id="JARBJD010000198">
    <property type="protein sequence ID" value="KAK2947538.1"/>
    <property type="molecule type" value="Genomic_DNA"/>
</dbReference>
<dbReference type="SUPFAM" id="SSF56112">
    <property type="entry name" value="Protein kinase-like (PK-like)"/>
    <property type="match status" value="1"/>
</dbReference>
<dbReference type="Gene3D" id="3.30.200.20">
    <property type="entry name" value="Phosphorylase Kinase, domain 1"/>
    <property type="match status" value="1"/>
</dbReference>
<dbReference type="CDD" id="cd14014">
    <property type="entry name" value="STKc_PknB_like"/>
    <property type="match status" value="1"/>
</dbReference>
<keyword evidence="5" id="KW-0418">Kinase</keyword>
<name>A0ABQ9X7C0_9EUKA</name>
<keyword evidence="3" id="KW-0175">Coiled coil</keyword>
<evidence type="ECO:0000256" key="2">
    <source>
        <dbReference type="ARBA" id="ARBA00022840"/>
    </source>
</evidence>
<dbReference type="InterPro" id="IPR011009">
    <property type="entry name" value="Kinase-like_dom_sf"/>
</dbReference>
<evidence type="ECO:0000259" key="4">
    <source>
        <dbReference type="PROSITE" id="PS50011"/>
    </source>
</evidence>
<protein>
    <submittedName>
        <fullName evidence="5">Myosin light chain kinase, smooth muscle</fullName>
    </submittedName>
</protein>
<evidence type="ECO:0000256" key="3">
    <source>
        <dbReference type="SAM" id="Coils"/>
    </source>
</evidence>
<dbReference type="Gene3D" id="1.10.510.10">
    <property type="entry name" value="Transferase(Phosphotransferase) domain 1"/>
    <property type="match status" value="1"/>
</dbReference>
<reference evidence="5 6" key="1">
    <citation type="journal article" date="2022" name="bioRxiv">
        <title>Genomics of Preaxostyla Flagellates Illuminates Evolutionary Transitions and the Path Towards Mitochondrial Loss.</title>
        <authorList>
            <person name="Novak L.V.F."/>
            <person name="Treitli S.C."/>
            <person name="Pyrih J."/>
            <person name="Halakuc P."/>
            <person name="Pipaliya S.V."/>
            <person name="Vacek V."/>
            <person name="Brzon O."/>
            <person name="Soukal P."/>
            <person name="Eme L."/>
            <person name="Dacks J.B."/>
            <person name="Karnkowska A."/>
            <person name="Elias M."/>
            <person name="Hampl V."/>
        </authorList>
    </citation>
    <scope>NUCLEOTIDE SEQUENCE [LARGE SCALE GENOMIC DNA]</scope>
    <source>
        <strain evidence="5">NAU3</strain>
        <tissue evidence="5">Gut</tissue>
    </source>
</reference>
<dbReference type="PANTHER" id="PTHR24346">
    <property type="entry name" value="MAP/MICROTUBULE AFFINITY-REGULATING KINASE"/>
    <property type="match status" value="1"/>
</dbReference>
<dbReference type="GO" id="GO:0016301">
    <property type="term" value="F:kinase activity"/>
    <property type="evidence" value="ECO:0007669"/>
    <property type="project" value="UniProtKB-KW"/>
</dbReference>
<keyword evidence="2" id="KW-0067">ATP-binding</keyword>
<keyword evidence="6" id="KW-1185">Reference proteome</keyword>
<feature type="coiled-coil region" evidence="3">
    <location>
        <begin position="256"/>
        <end position="324"/>
    </location>
</feature>
<organism evidence="5 6">
    <name type="scientific">Blattamonas nauphoetae</name>
    <dbReference type="NCBI Taxonomy" id="2049346"/>
    <lineage>
        <taxon>Eukaryota</taxon>
        <taxon>Metamonada</taxon>
        <taxon>Preaxostyla</taxon>
        <taxon>Oxymonadida</taxon>
        <taxon>Blattamonas</taxon>
    </lineage>
</organism>
<dbReference type="InterPro" id="IPR000719">
    <property type="entry name" value="Prot_kinase_dom"/>
</dbReference>
<evidence type="ECO:0000313" key="6">
    <source>
        <dbReference type="Proteomes" id="UP001281761"/>
    </source>
</evidence>
<dbReference type="Pfam" id="PF00069">
    <property type="entry name" value="Pkinase"/>
    <property type="match status" value="2"/>
</dbReference>
<feature type="domain" description="Protein kinase" evidence="4">
    <location>
        <begin position="17"/>
        <end position="287"/>
    </location>
</feature>
<sequence length="430" mass="48077">MISDFLYLRNILFYYSDSKPKKISSGAFGQVLKVTHERSGVKYAVKVLPMLKEGDKERVSREVEMLTRFAHARIVHLHESIDMGGHHAIVMELGTRNICEGLLWMHTHPSGSTAHGDLKPENVLLRENNRAFLCDLGGSAAFEQHMTQTTGEFGTFEYNSPERVMDSKGTGTAASDVWSLGVVAYRMVTGRGLFEGLTLPQLFRSLSHFSESNIPPSIPASNLGLRVTTSALLEGGLLEGMLGSSTDLSRMKSIQLATLVNEIKESLNDAEVEERTMELSIEKEKLLLETQGLERRFRMLQKSLERTRSRIVELEKEEDHERCQQLLATPPSPISISSEDNVLSTKHEMPAFTFFKVPWNNFDEQLCFEISGNTITRTDVDNFHSSTTMLFEEPVSKGVVSVAFTVLTIPPANYSREGLMFLTKPSAPTP</sequence>
<evidence type="ECO:0000256" key="1">
    <source>
        <dbReference type="ARBA" id="ARBA00022741"/>
    </source>
</evidence>
<dbReference type="Proteomes" id="UP001281761">
    <property type="component" value="Unassembled WGS sequence"/>
</dbReference>